<keyword evidence="2" id="KW-1185">Reference proteome</keyword>
<accession>A0ACB0KTL2</accession>
<protein>
    <submittedName>
        <fullName evidence="1">Uncharacterized protein</fullName>
    </submittedName>
</protein>
<gene>
    <name evidence="1" type="ORF">MILVUS5_LOCUS26446</name>
</gene>
<dbReference type="Proteomes" id="UP001177021">
    <property type="component" value="Unassembled WGS sequence"/>
</dbReference>
<proteinExistence type="predicted"/>
<comment type="caution">
    <text evidence="1">The sequence shown here is derived from an EMBL/GenBank/DDBJ whole genome shotgun (WGS) entry which is preliminary data.</text>
</comment>
<evidence type="ECO:0000313" key="1">
    <source>
        <dbReference type="EMBL" id="CAJ2660502.1"/>
    </source>
</evidence>
<sequence length="219" mass="24762">MDHGQQVCQPSSSSTKVERKIVEKIRRNHMKNLFSKLNSLLPKYNHKEALPLPDQVDEAINYIKSLETNVKMVKEKKEGLMENKRSHSDCSSSSEAKRNIKSPKIEIHEMGSSLQVIITCGVDDQFIFCEIIRILHEENLVVITANSSVAGDSIFHIVNAEIPQSLLQFGATKVSERLKRFVNGSRSGIETEPQLWDFEIGTRSWELLDSIVTKSLSNP</sequence>
<dbReference type="EMBL" id="CASHSV030000311">
    <property type="protein sequence ID" value="CAJ2660502.1"/>
    <property type="molecule type" value="Genomic_DNA"/>
</dbReference>
<reference evidence="1" key="1">
    <citation type="submission" date="2023-10" db="EMBL/GenBank/DDBJ databases">
        <authorList>
            <person name="Rodriguez Cubillos JULIANA M."/>
            <person name="De Vega J."/>
        </authorList>
    </citation>
    <scope>NUCLEOTIDE SEQUENCE</scope>
</reference>
<evidence type="ECO:0000313" key="2">
    <source>
        <dbReference type="Proteomes" id="UP001177021"/>
    </source>
</evidence>
<organism evidence="1 2">
    <name type="scientific">Trifolium pratense</name>
    <name type="common">Red clover</name>
    <dbReference type="NCBI Taxonomy" id="57577"/>
    <lineage>
        <taxon>Eukaryota</taxon>
        <taxon>Viridiplantae</taxon>
        <taxon>Streptophyta</taxon>
        <taxon>Embryophyta</taxon>
        <taxon>Tracheophyta</taxon>
        <taxon>Spermatophyta</taxon>
        <taxon>Magnoliopsida</taxon>
        <taxon>eudicotyledons</taxon>
        <taxon>Gunneridae</taxon>
        <taxon>Pentapetalae</taxon>
        <taxon>rosids</taxon>
        <taxon>fabids</taxon>
        <taxon>Fabales</taxon>
        <taxon>Fabaceae</taxon>
        <taxon>Papilionoideae</taxon>
        <taxon>50 kb inversion clade</taxon>
        <taxon>NPAAA clade</taxon>
        <taxon>Hologalegina</taxon>
        <taxon>IRL clade</taxon>
        <taxon>Trifolieae</taxon>
        <taxon>Trifolium</taxon>
    </lineage>
</organism>
<name>A0ACB0KTL2_TRIPR</name>